<evidence type="ECO:0000256" key="1">
    <source>
        <dbReference type="ARBA" id="ARBA00004651"/>
    </source>
</evidence>
<dbReference type="InterPro" id="IPR001123">
    <property type="entry name" value="LeuE-type"/>
</dbReference>
<comment type="subcellular location">
    <subcellularLocation>
        <location evidence="1">Cell membrane</location>
        <topology evidence="1">Multi-pass membrane protein</topology>
    </subcellularLocation>
</comment>
<keyword evidence="2" id="KW-1003">Cell membrane</keyword>
<keyword evidence="3 6" id="KW-0812">Transmembrane</keyword>
<keyword evidence="4 6" id="KW-1133">Transmembrane helix</keyword>
<feature type="transmembrane region" description="Helical" evidence="6">
    <location>
        <begin position="66"/>
        <end position="86"/>
    </location>
</feature>
<dbReference type="RefSeq" id="WP_368499332.1">
    <property type="nucleotide sequence ID" value="NZ_CP162511.1"/>
</dbReference>
<evidence type="ECO:0000256" key="3">
    <source>
        <dbReference type="ARBA" id="ARBA00022692"/>
    </source>
</evidence>
<dbReference type="EMBL" id="CP162511">
    <property type="protein sequence ID" value="XDI06953.1"/>
    <property type="molecule type" value="Genomic_DNA"/>
</dbReference>
<dbReference type="GO" id="GO:0005886">
    <property type="term" value="C:plasma membrane"/>
    <property type="evidence" value="ECO:0007669"/>
    <property type="project" value="UniProtKB-SubCell"/>
</dbReference>
<dbReference type="PANTHER" id="PTHR30086">
    <property type="entry name" value="ARGININE EXPORTER PROTEIN ARGO"/>
    <property type="match status" value="1"/>
</dbReference>
<dbReference type="PANTHER" id="PTHR30086:SF20">
    <property type="entry name" value="ARGININE EXPORTER PROTEIN ARGO-RELATED"/>
    <property type="match status" value="1"/>
</dbReference>
<gene>
    <name evidence="7" type="ORF">ABFY20_07580</name>
</gene>
<evidence type="ECO:0000313" key="7">
    <source>
        <dbReference type="EMBL" id="XDI06953.1"/>
    </source>
</evidence>
<evidence type="ECO:0000256" key="5">
    <source>
        <dbReference type="ARBA" id="ARBA00023136"/>
    </source>
</evidence>
<accession>A0AB39BKL8</accession>
<evidence type="ECO:0000256" key="4">
    <source>
        <dbReference type="ARBA" id="ARBA00022989"/>
    </source>
</evidence>
<dbReference type="PIRSF" id="PIRSF006324">
    <property type="entry name" value="LeuE"/>
    <property type="match status" value="1"/>
</dbReference>
<dbReference type="AlphaFoldDB" id="A0AB39BKL8"/>
<reference evidence="7" key="1">
    <citation type="submission" date="2024-05" db="EMBL/GenBank/DDBJ databases">
        <title>Herbiconiux sp. A18JL235.</title>
        <authorList>
            <person name="Zhang G."/>
        </authorList>
    </citation>
    <scope>NUCLEOTIDE SEQUENCE</scope>
    <source>
        <strain evidence="7">A18JL235</strain>
    </source>
</reference>
<sequence length="213" mass="21946">MVPASLAGTFALAALALILIPGPSVLFVVGRSLALGRLGGLLSVLGNALGMLPAIALVALGVGTLVAQSVVVFTIMKIAGAAYLVYLGVQVIRHRNDHTDSETDAPRRRPSPWRLVGEGFVVGATNPKTIVFFVAVLPQFVDYGAGNIPFQLAELGLIFFTIALACDSVWALAAGSARAFLARHPRSLPRLGAAGGVMMIGLGGALVFTGSKS</sequence>
<feature type="transmembrane region" description="Helical" evidence="6">
    <location>
        <begin position="115"/>
        <end position="137"/>
    </location>
</feature>
<protein>
    <submittedName>
        <fullName evidence="7">LysE family translocator</fullName>
    </submittedName>
</protein>
<proteinExistence type="predicted"/>
<evidence type="ECO:0000256" key="2">
    <source>
        <dbReference type="ARBA" id="ARBA00022475"/>
    </source>
</evidence>
<feature type="transmembrane region" description="Helical" evidence="6">
    <location>
        <begin position="6"/>
        <end position="29"/>
    </location>
</feature>
<evidence type="ECO:0000256" key="6">
    <source>
        <dbReference type="SAM" id="Phobius"/>
    </source>
</evidence>
<feature type="transmembrane region" description="Helical" evidence="6">
    <location>
        <begin position="41"/>
        <end position="60"/>
    </location>
</feature>
<dbReference type="GO" id="GO:0015171">
    <property type="term" value="F:amino acid transmembrane transporter activity"/>
    <property type="evidence" value="ECO:0007669"/>
    <property type="project" value="TreeGrafter"/>
</dbReference>
<dbReference type="Pfam" id="PF01810">
    <property type="entry name" value="LysE"/>
    <property type="match status" value="1"/>
</dbReference>
<organism evidence="7">
    <name type="scientific">Herbiconiux sp. A18JL235</name>
    <dbReference type="NCBI Taxonomy" id="3152363"/>
    <lineage>
        <taxon>Bacteria</taxon>
        <taxon>Bacillati</taxon>
        <taxon>Actinomycetota</taxon>
        <taxon>Actinomycetes</taxon>
        <taxon>Micrococcales</taxon>
        <taxon>Microbacteriaceae</taxon>
        <taxon>Herbiconiux</taxon>
    </lineage>
</organism>
<keyword evidence="5 6" id="KW-0472">Membrane</keyword>
<feature type="transmembrane region" description="Helical" evidence="6">
    <location>
        <begin position="157"/>
        <end position="181"/>
    </location>
</feature>
<name>A0AB39BKL8_9MICO</name>
<feature type="transmembrane region" description="Helical" evidence="6">
    <location>
        <begin position="188"/>
        <end position="208"/>
    </location>
</feature>